<proteinExistence type="predicted"/>
<protein>
    <submittedName>
        <fullName evidence="2">Uncharacterized protein</fullName>
    </submittedName>
</protein>
<gene>
    <name evidence="2" type="ORF">PCASD_18865</name>
</gene>
<feature type="compositionally biased region" description="Low complexity" evidence="1">
    <location>
        <begin position="7"/>
        <end position="24"/>
    </location>
</feature>
<feature type="region of interest" description="Disordered" evidence="1">
    <location>
        <begin position="1"/>
        <end position="43"/>
    </location>
</feature>
<evidence type="ECO:0000256" key="1">
    <source>
        <dbReference type="SAM" id="MobiDB-lite"/>
    </source>
</evidence>
<organism evidence="2 3">
    <name type="scientific">Puccinia coronata f. sp. avenae</name>
    <dbReference type="NCBI Taxonomy" id="200324"/>
    <lineage>
        <taxon>Eukaryota</taxon>
        <taxon>Fungi</taxon>
        <taxon>Dikarya</taxon>
        <taxon>Basidiomycota</taxon>
        <taxon>Pucciniomycotina</taxon>
        <taxon>Pucciniomycetes</taxon>
        <taxon>Pucciniales</taxon>
        <taxon>Pucciniaceae</taxon>
        <taxon>Puccinia</taxon>
    </lineage>
</organism>
<dbReference type="EMBL" id="PGCI01000175">
    <property type="protein sequence ID" value="PLW35584.1"/>
    <property type="molecule type" value="Genomic_DNA"/>
</dbReference>
<name>A0A2N5UCW8_9BASI</name>
<comment type="caution">
    <text evidence="2">The sequence shown here is derived from an EMBL/GenBank/DDBJ whole genome shotgun (WGS) entry which is preliminary data.</text>
</comment>
<evidence type="ECO:0000313" key="3">
    <source>
        <dbReference type="Proteomes" id="UP000235392"/>
    </source>
</evidence>
<evidence type="ECO:0000313" key="2">
    <source>
        <dbReference type="EMBL" id="PLW35584.1"/>
    </source>
</evidence>
<dbReference type="Proteomes" id="UP000235392">
    <property type="component" value="Unassembled WGS sequence"/>
</dbReference>
<sequence>MAPPGPLVHQAQAQPHPHQLQLSSPLPPLPPQPELAKMAPPIAPNYLPGQLETAIAPPPRDRNATRLQLRLAIMAAERVPSAYQHHMPPLSIHAPLAMPLLRQPREWLPPTPTVPLWAPPQQYQSRLYAVLDSC</sequence>
<reference evidence="2 3" key="1">
    <citation type="submission" date="2017-11" db="EMBL/GenBank/DDBJ databases">
        <title>De novo assembly and phasing of dikaryotic genomes from two isolates of Puccinia coronata f. sp. avenae, the causal agent of oat crown rust.</title>
        <authorList>
            <person name="Miller M.E."/>
            <person name="Zhang Y."/>
            <person name="Omidvar V."/>
            <person name="Sperschneider J."/>
            <person name="Schwessinger B."/>
            <person name="Raley C."/>
            <person name="Palmer J.M."/>
            <person name="Garnica D."/>
            <person name="Upadhyaya N."/>
            <person name="Rathjen J."/>
            <person name="Taylor J.M."/>
            <person name="Park R.F."/>
            <person name="Dodds P.N."/>
            <person name="Hirsch C.D."/>
            <person name="Kianian S.F."/>
            <person name="Figueroa M."/>
        </authorList>
    </citation>
    <scope>NUCLEOTIDE SEQUENCE [LARGE SCALE GENOMIC DNA]</scope>
    <source>
        <strain evidence="2">12SD80</strain>
    </source>
</reference>
<dbReference type="AlphaFoldDB" id="A0A2N5UCW8"/>
<accession>A0A2N5UCW8</accession>